<dbReference type="Gene3D" id="3.40.50.2000">
    <property type="entry name" value="Glycogen Phosphorylase B"/>
    <property type="match status" value="1"/>
</dbReference>
<organism evidence="1 2">
    <name type="scientific">Arthrobacter globiformis (strain ATCC 8010 / DSM 20124 / JCM 1332 / NBRC 12137 / NCIMB 8907 / NRRL B-2979 / 168)</name>
    <dbReference type="NCBI Taxonomy" id="1077972"/>
    <lineage>
        <taxon>Bacteria</taxon>
        <taxon>Bacillati</taxon>
        <taxon>Actinomycetota</taxon>
        <taxon>Actinomycetes</taxon>
        <taxon>Micrococcales</taxon>
        <taxon>Micrococcaceae</taxon>
        <taxon>Arthrobacter</taxon>
    </lineage>
</organism>
<dbReference type="EMBL" id="BAEG01000064">
    <property type="protein sequence ID" value="GAB14334.1"/>
    <property type="molecule type" value="Genomic_DNA"/>
</dbReference>
<evidence type="ECO:0000313" key="2">
    <source>
        <dbReference type="Proteomes" id="UP000003828"/>
    </source>
</evidence>
<evidence type="ECO:0000313" key="1">
    <source>
        <dbReference type="EMBL" id="GAB14334.1"/>
    </source>
</evidence>
<name>H0QND3_ARTG1</name>
<keyword evidence="1" id="KW-0808">Transferase</keyword>
<reference evidence="1 2" key="1">
    <citation type="submission" date="2011-12" db="EMBL/GenBank/DDBJ databases">
        <title>Whole genome shotgun sequence of Arthrobacter globiformis NBRC 12137.</title>
        <authorList>
            <person name="Miyazawa S."/>
            <person name="Hosoyama A."/>
            <person name="Tsuchikane K."/>
            <person name="Katsumata H."/>
            <person name="Yamazaki S."/>
            <person name="Fujita N."/>
        </authorList>
    </citation>
    <scope>NUCLEOTIDE SEQUENCE [LARGE SCALE GENOMIC DNA]</scope>
    <source>
        <strain evidence="1 2">NBRC 12137</strain>
    </source>
</reference>
<protein>
    <submittedName>
        <fullName evidence="1">Putative glycosyltransferase</fullName>
    </submittedName>
</protein>
<dbReference type="AlphaFoldDB" id="H0QND3"/>
<dbReference type="STRING" id="1077972.ARGLB_064_00970"/>
<dbReference type="Proteomes" id="UP000003828">
    <property type="component" value="Unassembled WGS sequence"/>
</dbReference>
<proteinExistence type="predicted"/>
<dbReference type="eggNOG" id="COG0438">
    <property type="taxonomic scope" value="Bacteria"/>
</dbReference>
<accession>H0QND3</accession>
<keyword evidence="2" id="KW-1185">Reference proteome</keyword>
<sequence length="113" mass="12199">MLHAGNMGKKQGLENVVAAAKHASLIGSSTRFVLMGDGNQRPALMRSGQGIANLTFIDPLPQAEFQAALSAADVLTSERTAGCSRYVGAKQIDLVFQYGSPRFGCHRRRQRHS</sequence>
<dbReference type="SUPFAM" id="SSF53756">
    <property type="entry name" value="UDP-Glycosyltransferase/glycogen phosphorylase"/>
    <property type="match status" value="1"/>
</dbReference>
<comment type="caution">
    <text evidence="1">The sequence shown here is derived from an EMBL/GenBank/DDBJ whole genome shotgun (WGS) entry which is preliminary data.</text>
</comment>
<gene>
    <name evidence="1" type="ORF">ARGLB_064_00970</name>
</gene>
<dbReference type="GO" id="GO:0016740">
    <property type="term" value="F:transferase activity"/>
    <property type="evidence" value="ECO:0007669"/>
    <property type="project" value="UniProtKB-KW"/>
</dbReference>